<dbReference type="CDD" id="cd07332">
    <property type="entry name" value="M48C_Oma1_like"/>
    <property type="match status" value="1"/>
</dbReference>
<keyword evidence="2" id="KW-0479">Metal-binding</keyword>
<accession>A0A975GHS8</accession>
<evidence type="ECO:0000256" key="7">
    <source>
        <dbReference type="SAM" id="Phobius"/>
    </source>
</evidence>
<feature type="transmembrane region" description="Helical" evidence="7">
    <location>
        <begin position="23"/>
        <end position="49"/>
    </location>
</feature>
<proteinExistence type="inferred from homology"/>
<evidence type="ECO:0000259" key="8">
    <source>
        <dbReference type="Pfam" id="PF01435"/>
    </source>
</evidence>
<keyword evidence="7" id="KW-0812">Transmembrane</keyword>
<keyword evidence="3 6" id="KW-0378">Hydrolase</keyword>
<keyword evidence="10" id="KW-1185">Reference proteome</keyword>
<dbReference type="RefSeq" id="WP_207687684.1">
    <property type="nucleotide sequence ID" value="NZ_CP061799.1"/>
</dbReference>
<evidence type="ECO:0000256" key="1">
    <source>
        <dbReference type="ARBA" id="ARBA00022670"/>
    </source>
</evidence>
<dbReference type="InterPro" id="IPR001915">
    <property type="entry name" value="Peptidase_M48"/>
</dbReference>
<dbReference type="GO" id="GO:0051603">
    <property type="term" value="P:proteolysis involved in protein catabolic process"/>
    <property type="evidence" value="ECO:0007669"/>
    <property type="project" value="TreeGrafter"/>
</dbReference>
<dbReference type="Pfam" id="PF01435">
    <property type="entry name" value="Peptidase_M48"/>
    <property type="match status" value="1"/>
</dbReference>
<evidence type="ECO:0000256" key="3">
    <source>
        <dbReference type="ARBA" id="ARBA00022801"/>
    </source>
</evidence>
<evidence type="ECO:0000256" key="2">
    <source>
        <dbReference type="ARBA" id="ARBA00022723"/>
    </source>
</evidence>
<comment type="cofactor">
    <cofactor evidence="6">
        <name>Zn(2+)</name>
        <dbReference type="ChEBI" id="CHEBI:29105"/>
    </cofactor>
    <text evidence="6">Binds 1 zinc ion per subunit.</text>
</comment>
<feature type="domain" description="Peptidase M48" evidence="8">
    <location>
        <begin position="99"/>
        <end position="252"/>
    </location>
</feature>
<reference evidence="9" key="1">
    <citation type="journal article" date="2021" name="Microb. Physiol.">
        <title>Proteogenomic Insights into the Physiology of Marine, Sulfate-Reducing, Filamentous Desulfonema limicola and Desulfonema magnum.</title>
        <authorList>
            <person name="Schnaars V."/>
            <person name="Wohlbrand L."/>
            <person name="Scheve S."/>
            <person name="Hinrichs C."/>
            <person name="Reinhardt R."/>
            <person name="Rabus R."/>
        </authorList>
    </citation>
    <scope>NUCLEOTIDE SEQUENCE</scope>
    <source>
        <strain evidence="9">5ac10</strain>
    </source>
</reference>
<evidence type="ECO:0000256" key="6">
    <source>
        <dbReference type="RuleBase" id="RU003983"/>
    </source>
</evidence>
<dbReference type="EMBL" id="CP061799">
    <property type="protein sequence ID" value="QTA81674.1"/>
    <property type="molecule type" value="Genomic_DNA"/>
</dbReference>
<dbReference type="Gene3D" id="3.30.2010.10">
    <property type="entry name" value="Metalloproteases ('zincins'), catalytic domain"/>
    <property type="match status" value="1"/>
</dbReference>
<evidence type="ECO:0000313" key="10">
    <source>
        <dbReference type="Proteomes" id="UP000663720"/>
    </source>
</evidence>
<comment type="similarity">
    <text evidence="6">Belongs to the peptidase M48 family.</text>
</comment>
<dbReference type="GO" id="GO:0016020">
    <property type="term" value="C:membrane"/>
    <property type="evidence" value="ECO:0007669"/>
    <property type="project" value="TreeGrafter"/>
</dbReference>
<dbReference type="Proteomes" id="UP000663720">
    <property type="component" value="Chromosome"/>
</dbReference>
<evidence type="ECO:0000256" key="5">
    <source>
        <dbReference type="ARBA" id="ARBA00023049"/>
    </source>
</evidence>
<evidence type="ECO:0000256" key="4">
    <source>
        <dbReference type="ARBA" id="ARBA00022833"/>
    </source>
</evidence>
<dbReference type="PANTHER" id="PTHR22726:SF1">
    <property type="entry name" value="METALLOENDOPEPTIDASE OMA1, MITOCHONDRIAL"/>
    <property type="match status" value="1"/>
</dbReference>
<keyword evidence="1 6" id="KW-0645">Protease</keyword>
<protein>
    <submittedName>
        <fullName evidence="9">Peptidase, M48 family</fullName>
    </submittedName>
</protein>
<gene>
    <name evidence="9" type="ORF">dnl_40170</name>
</gene>
<keyword evidence="4 6" id="KW-0862">Zinc</keyword>
<organism evidence="9 10">
    <name type="scientific">Desulfonema limicola</name>
    <dbReference type="NCBI Taxonomy" id="45656"/>
    <lineage>
        <taxon>Bacteria</taxon>
        <taxon>Pseudomonadati</taxon>
        <taxon>Thermodesulfobacteriota</taxon>
        <taxon>Desulfobacteria</taxon>
        <taxon>Desulfobacterales</taxon>
        <taxon>Desulfococcaceae</taxon>
        <taxon>Desulfonema</taxon>
    </lineage>
</organism>
<keyword evidence="7" id="KW-1133">Transmembrane helix</keyword>
<sequence>MKYTPGIVKENVNISKESPVYEFFILLSGLLLIILGLYFILGFAINIIVPEISPELENILGKNLINRFEMPENSGKRNKSLQDFADNLQKKCINLEYNFILHIVESSQINAIALPGGHIVVFSELIDTIDSENELAFVLFHEMGHFANRDHLKGIGRSIVFIAITSLLLGSDNQLVNLMTQGIQLGENKFSREQEIAADEFALRSLNCFYGNTAGAADFFNKLADNEKPSGFIGKYYLTHPESKNRAAHLENYSNAQGFKTQGRLIPVPENIKQEHD</sequence>
<dbReference type="PANTHER" id="PTHR22726">
    <property type="entry name" value="METALLOENDOPEPTIDASE OMA1"/>
    <property type="match status" value="1"/>
</dbReference>
<evidence type="ECO:0000313" key="9">
    <source>
        <dbReference type="EMBL" id="QTA81674.1"/>
    </source>
</evidence>
<dbReference type="GO" id="GO:0046872">
    <property type="term" value="F:metal ion binding"/>
    <property type="evidence" value="ECO:0007669"/>
    <property type="project" value="UniProtKB-KW"/>
</dbReference>
<keyword evidence="7" id="KW-0472">Membrane</keyword>
<name>A0A975GHS8_9BACT</name>
<dbReference type="GO" id="GO:0004222">
    <property type="term" value="F:metalloendopeptidase activity"/>
    <property type="evidence" value="ECO:0007669"/>
    <property type="project" value="InterPro"/>
</dbReference>
<dbReference type="AlphaFoldDB" id="A0A975GHS8"/>
<dbReference type="InterPro" id="IPR051156">
    <property type="entry name" value="Mito/Outer_Membr_Metalloprot"/>
</dbReference>
<dbReference type="KEGG" id="dli:dnl_40170"/>
<keyword evidence="5 6" id="KW-0482">Metalloprotease</keyword>